<dbReference type="AlphaFoldDB" id="A0A834BNQ2"/>
<evidence type="ECO:0000313" key="1">
    <source>
        <dbReference type="EMBL" id="KAF6131086.1"/>
    </source>
</evidence>
<dbReference type="EMBL" id="JABVXQ010000001">
    <property type="protein sequence ID" value="KAF6131086.1"/>
    <property type="molecule type" value="Genomic_DNA"/>
</dbReference>
<comment type="caution">
    <text evidence="1">The sequence shown here is derived from an EMBL/GenBank/DDBJ whole genome shotgun (WGS) entry which is preliminary data.</text>
</comment>
<organism evidence="1 2">
    <name type="scientific">Phyllostomus discolor</name>
    <name type="common">pale spear-nosed bat</name>
    <dbReference type="NCBI Taxonomy" id="89673"/>
    <lineage>
        <taxon>Eukaryota</taxon>
        <taxon>Metazoa</taxon>
        <taxon>Chordata</taxon>
        <taxon>Craniata</taxon>
        <taxon>Vertebrata</taxon>
        <taxon>Euteleostomi</taxon>
        <taxon>Mammalia</taxon>
        <taxon>Eutheria</taxon>
        <taxon>Laurasiatheria</taxon>
        <taxon>Chiroptera</taxon>
        <taxon>Yangochiroptera</taxon>
        <taxon>Phyllostomidae</taxon>
        <taxon>Phyllostominae</taxon>
        <taxon>Phyllostomus</taxon>
    </lineage>
</organism>
<accession>A0A834BNQ2</accession>
<sequence>MEVPQKIKNRTTIGFSITTSWYSSKENENRTWKRYLHSHDNGSVIHKCYGDMETACLPADDCIKKMWHMCMMEEHSAMRKKEFCHCDSMDDLEDIMLSEISQTEKDKYCVAAWYHLYLESKK</sequence>
<name>A0A834BNQ2_9CHIR</name>
<proteinExistence type="predicted"/>
<gene>
    <name evidence="1" type="ORF">HJG60_007987</name>
</gene>
<protein>
    <submittedName>
        <fullName evidence="1">Uncharacterized protein</fullName>
    </submittedName>
</protein>
<reference evidence="1 2" key="1">
    <citation type="journal article" date="2020" name="Nature">
        <title>Six reference-quality genomes reveal evolution of bat adaptations.</title>
        <authorList>
            <person name="Jebb D."/>
            <person name="Huang Z."/>
            <person name="Pippel M."/>
            <person name="Hughes G.M."/>
            <person name="Lavrichenko K."/>
            <person name="Devanna P."/>
            <person name="Winkler S."/>
            <person name="Jermiin L.S."/>
            <person name="Skirmuntt E.C."/>
            <person name="Katzourakis A."/>
            <person name="Burkitt-Gray L."/>
            <person name="Ray D.A."/>
            <person name="Sullivan K.A.M."/>
            <person name="Roscito J.G."/>
            <person name="Kirilenko B.M."/>
            <person name="Davalos L.M."/>
            <person name="Corthals A.P."/>
            <person name="Power M.L."/>
            <person name="Jones G."/>
            <person name="Ransome R.D."/>
            <person name="Dechmann D.K.N."/>
            <person name="Locatelli A.G."/>
            <person name="Puechmaille S.J."/>
            <person name="Fedrigo O."/>
            <person name="Jarvis E.D."/>
            <person name="Hiller M."/>
            <person name="Vernes S.C."/>
            <person name="Myers E.W."/>
            <person name="Teeling E.C."/>
        </authorList>
    </citation>
    <scope>NUCLEOTIDE SEQUENCE [LARGE SCALE GENOMIC DNA]</scope>
    <source>
        <strain evidence="1">Bat1K_MPI-CBG_1</strain>
    </source>
</reference>
<dbReference type="Proteomes" id="UP000664940">
    <property type="component" value="Unassembled WGS sequence"/>
</dbReference>
<evidence type="ECO:0000313" key="2">
    <source>
        <dbReference type="Proteomes" id="UP000664940"/>
    </source>
</evidence>